<sequence length="183" mass="21574">MAPKRLMSIIQGHTSNAKGWFKRFFYVRIDRASVEENSHPLFRGKWNFQCLNSIVPAIPSYLFAKSDLLRNGPFFWDSFPLDRIQNAVALYRSRGISRPLRASDMDEPHPDAVPDQRERVRPRKDKGIALEDRNLSQKIFRYPDGTRVSPWVMGVELARFPFRTTYLLTFFPILLLQRHWIKH</sequence>
<comment type="caution">
    <text evidence="2">The sequence shown here is derived from an EMBL/GenBank/DDBJ whole genome shotgun (WGS) entry which is preliminary data.</text>
</comment>
<feature type="region of interest" description="Disordered" evidence="1">
    <location>
        <begin position="101"/>
        <end position="122"/>
    </location>
</feature>
<gene>
    <name evidence="2" type="ORF">F2Q69_00031246</name>
</gene>
<evidence type="ECO:0000256" key="1">
    <source>
        <dbReference type="SAM" id="MobiDB-lite"/>
    </source>
</evidence>
<dbReference type="Proteomes" id="UP000712600">
    <property type="component" value="Unassembled WGS sequence"/>
</dbReference>
<reference evidence="2" key="1">
    <citation type="submission" date="2019-12" db="EMBL/GenBank/DDBJ databases">
        <title>Genome sequencing and annotation of Brassica cretica.</title>
        <authorList>
            <person name="Studholme D.J."/>
            <person name="Sarris P."/>
        </authorList>
    </citation>
    <scope>NUCLEOTIDE SEQUENCE</scope>
    <source>
        <strain evidence="2">PFS-109/04</strain>
        <tissue evidence="2">Leaf</tissue>
    </source>
</reference>
<dbReference type="AlphaFoldDB" id="A0A8S9S0Z3"/>
<dbReference type="EMBL" id="QGKX02000088">
    <property type="protein sequence ID" value="KAF3586032.1"/>
    <property type="molecule type" value="Genomic_DNA"/>
</dbReference>
<protein>
    <submittedName>
        <fullName evidence="2">Uncharacterized protein</fullName>
    </submittedName>
</protein>
<evidence type="ECO:0000313" key="2">
    <source>
        <dbReference type="EMBL" id="KAF3586032.1"/>
    </source>
</evidence>
<name>A0A8S9S0Z3_BRACR</name>
<evidence type="ECO:0000313" key="3">
    <source>
        <dbReference type="Proteomes" id="UP000712600"/>
    </source>
</evidence>
<proteinExistence type="predicted"/>
<organism evidence="2 3">
    <name type="scientific">Brassica cretica</name>
    <name type="common">Mustard</name>
    <dbReference type="NCBI Taxonomy" id="69181"/>
    <lineage>
        <taxon>Eukaryota</taxon>
        <taxon>Viridiplantae</taxon>
        <taxon>Streptophyta</taxon>
        <taxon>Embryophyta</taxon>
        <taxon>Tracheophyta</taxon>
        <taxon>Spermatophyta</taxon>
        <taxon>Magnoliopsida</taxon>
        <taxon>eudicotyledons</taxon>
        <taxon>Gunneridae</taxon>
        <taxon>Pentapetalae</taxon>
        <taxon>rosids</taxon>
        <taxon>malvids</taxon>
        <taxon>Brassicales</taxon>
        <taxon>Brassicaceae</taxon>
        <taxon>Brassiceae</taxon>
        <taxon>Brassica</taxon>
    </lineage>
</organism>
<accession>A0A8S9S0Z3</accession>